<gene>
    <name evidence="1" type="ORF">WG66_12171</name>
</gene>
<evidence type="ECO:0000313" key="1">
    <source>
        <dbReference type="EMBL" id="KTB35256.1"/>
    </source>
</evidence>
<dbReference type="EMBL" id="LATX01001998">
    <property type="protein sequence ID" value="KTB35256.1"/>
    <property type="molecule type" value="Genomic_DNA"/>
</dbReference>
<evidence type="ECO:0000313" key="2">
    <source>
        <dbReference type="Proteomes" id="UP000054988"/>
    </source>
</evidence>
<reference evidence="1 2" key="1">
    <citation type="submission" date="2015-12" db="EMBL/GenBank/DDBJ databases">
        <title>Draft genome sequence of Moniliophthora roreri, the causal agent of frosty pod rot of cacao.</title>
        <authorList>
            <person name="Aime M.C."/>
            <person name="Diaz-Valderrama J.R."/>
            <person name="Kijpornyongpan T."/>
            <person name="Phillips-Mora W."/>
        </authorList>
    </citation>
    <scope>NUCLEOTIDE SEQUENCE [LARGE SCALE GENOMIC DNA]</scope>
    <source>
        <strain evidence="1 2">MCA 2952</strain>
    </source>
</reference>
<dbReference type="AlphaFoldDB" id="A0A0W0FFY9"/>
<dbReference type="PROSITE" id="PS51257">
    <property type="entry name" value="PROKAR_LIPOPROTEIN"/>
    <property type="match status" value="1"/>
</dbReference>
<organism evidence="1 2">
    <name type="scientific">Moniliophthora roreri</name>
    <name type="common">Frosty pod rot fungus</name>
    <name type="synonym">Monilia roreri</name>
    <dbReference type="NCBI Taxonomy" id="221103"/>
    <lineage>
        <taxon>Eukaryota</taxon>
        <taxon>Fungi</taxon>
        <taxon>Dikarya</taxon>
        <taxon>Basidiomycota</taxon>
        <taxon>Agaricomycotina</taxon>
        <taxon>Agaricomycetes</taxon>
        <taxon>Agaricomycetidae</taxon>
        <taxon>Agaricales</taxon>
        <taxon>Marasmiineae</taxon>
        <taxon>Marasmiaceae</taxon>
        <taxon>Moniliophthora</taxon>
    </lineage>
</organism>
<proteinExistence type="predicted"/>
<dbReference type="Proteomes" id="UP000054988">
    <property type="component" value="Unassembled WGS sequence"/>
</dbReference>
<name>A0A0W0FFY9_MONRR</name>
<sequence>MCGGRGFDSRGLQQINIISSCPRPPGGADAL</sequence>
<protein>
    <submittedName>
        <fullName evidence="1">Uncharacterized protein</fullName>
    </submittedName>
</protein>
<accession>A0A0W0FFY9</accession>
<comment type="caution">
    <text evidence="1">The sequence shown here is derived from an EMBL/GenBank/DDBJ whole genome shotgun (WGS) entry which is preliminary data.</text>
</comment>